<keyword evidence="3" id="KW-1185">Reference proteome</keyword>
<name>A0AAD6NGP6_DREDA</name>
<comment type="caution">
    <text evidence="2">The sequence shown here is derived from an EMBL/GenBank/DDBJ whole genome shotgun (WGS) entry which is preliminary data.</text>
</comment>
<accession>A0AAD6NGP6</accession>
<proteinExistence type="predicted"/>
<evidence type="ECO:0000313" key="3">
    <source>
        <dbReference type="Proteomes" id="UP001221413"/>
    </source>
</evidence>
<dbReference type="PROSITE" id="PS50280">
    <property type="entry name" value="SET"/>
    <property type="match status" value="1"/>
</dbReference>
<evidence type="ECO:0000313" key="2">
    <source>
        <dbReference type="EMBL" id="KAJ6258956.1"/>
    </source>
</evidence>
<dbReference type="Proteomes" id="UP001221413">
    <property type="component" value="Unassembled WGS sequence"/>
</dbReference>
<dbReference type="CDD" id="cd08161">
    <property type="entry name" value="SET"/>
    <property type="match status" value="1"/>
</dbReference>
<dbReference type="EMBL" id="JAQGDS010000007">
    <property type="protein sequence ID" value="KAJ6258956.1"/>
    <property type="molecule type" value="Genomic_DNA"/>
</dbReference>
<dbReference type="Gene3D" id="2.170.270.10">
    <property type="entry name" value="SET domain"/>
    <property type="match status" value="1"/>
</dbReference>
<dbReference type="InterPro" id="IPR001214">
    <property type="entry name" value="SET_dom"/>
</dbReference>
<feature type="domain" description="SET" evidence="1">
    <location>
        <begin position="18"/>
        <end position="149"/>
    </location>
</feature>
<dbReference type="InterPro" id="IPR046341">
    <property type="entry name" value="SET_dom_sf"/>
</dbReference>
<evidence type="ECO:0000259" key="1">
    <source>
        <dbReference type="PROSITE" id="PS50280"/>
    </source>
</evidence>
<sequence>MPLHPEPAQDDEKSDLLKGTIMNEFVRVEEVHGIGLGLVAFKPIPSGTTWFRMTSDNNLVIPRNAFEHIRRIAKGCPEWESLRQSIQLFSWYNSSEDAINFPLDNVRYMNHAVDCNSTYDEPPEGAYLGAPSYTNCDIRPGEEIRENYLSYPECPWADLCDSFLKPQPRPSSEDFVGQYQPVPPAEIMITRGQFRVYAESNLSRDVDKALLLVLAKTGIFDEERQAFILRIPTEGQ</sequence>
<organism evidence="2 3">
    <name type="scientific">Drechslerella dactyloides</name>
    <name type="common">Nematode-trapping fungus</name>
    <name type="synonym">Arthrobotrys dactyloides</name>
    <dbReference type="NCBI Taxonomy" id="74499"/>
    <lineage>
        <taxon>Eukaryota</taxon>
        <taxon>Fungi</taxon>
        <taxon>Dikarya</taxon>
        <taxon>Ascomycota</taxon>
        <taxon>Pezizomycotina</taxon>
        <taxon>Orbiliomycetes</taxon>
        <taxon>Orbiliales</taxon>
        <taxon>Orbiliaceae</taxon>
        <taxon>Drechslerella</taxon>
    </lineage>
</organism>
<dbReference type="Pfam" id="PF00856">
    <property type="entry name" value="SET"/>
    <property type="match status" value="1"/>
</dbReference>
<protein>
    <recommendedName>
        <fullName evidence="1">SET domain-containing protein</fullName>
    </recommendedName>
</protein>
<dbReference type="AlphaFoldDB" id="A0AAD6NGP6"/>
<dbReference type="SUPFAM" id="SSF82199">
    <property type="entry name" value="SET domain"/>
    <property type="match status" value="1"/>
</dbReference>
<reference evidence="2" key="1">
    <citation type="submission" date="2023-01" db="EMBL/GenBank/DDBJ databases">
        <title>The chitinases involved in constricting ring structure development in the nematode-trapping fungus Drechslerella dactyloides.</title>
        <authorList>
            <person name="Wang R."/>
            <person name="Zhang L."/>
            <person name="Tang P."/>
            <person name="Li S."/>
            <person name="Liang L."/>
        </authorList>
    </citation>
    <scope>NUCLEOTIDE SEQUENCE</scope>
    <source>
        <strain evidence="2">YMF1.00031</strain>
    </source>
</reference>
<gene>
    <name evidence="2" type="ORF">Dda_5851</name>
</gene>